<sequence length="277" mass="30517">MFAYISKKAPLSVSYSNTAYSRPSTPHELPPSVPAPSPWLSVPGVFNLGPLLLLTSPVQSLVQISSLLSTLWSTAATPLYTTKPQSWPSEVPILPRCPPNSPFWTLNLIVHFSSSLAKTVESLIPTSEFLPNRTPERLLLLCFLGLDILRLHACLPPRPSSSTGFKWASFFNQKVHGPQLSTWFQRPPLMTGAPVVTIGLSNITIPDRYPVPHLQEFTSALYGKSMFSKIDLVRAFHKIPIAPEDIPKWPLPHPMACLSSSVCLSDSDMPPKLSRVS</sequence>
<evidence type="ECO:0000313" key="1">
    <source>
        <dbReference type="EMBL" id="JAP42489.1"/>
    </source>
</evidence>
<dbReference type="AlphaFoldDB" id="A0A0X3NRU4"/>
<accession>A0A0X3NRU4</accession>
<gene>
    <name evidence="1" type="ORF">TR121550</name>
</gene>
<evidence type="ECO:0008006" key="2">
    <source>
        <dbReference type="Google" id="ProtNLM"/>
    </source>
</evidence>
<reference evidence="1" key="1">
    <citation type="submission" date="2016-01" db="EMBL/GenBank/DDBJ databases">
        <title>Reference transcriptome for the parasite Schistocephalus solidus: insights into the molecular evolution of parasitism.</title>
        <authorList>
            <person name="Hebert F.O."/>
            <person name="Grambauer S."/>
            <person name="Barber I."/>
            <person name="Landry C.R."/>
            <person name="Aubin-Horth N."/>
        </authorList>
    </citation>
    <scope>NUCLEOTIDE SEQUENCE</scope>
</reference>
<protein>
    <recommendedName>
        <fullName evidence="2">Reverse transcriptase domain-containing protein</fullName>
    </recommendedName>
</protein>
<proteinExistence type="predicted"/>
<dbReference type="SUPFAM" id="SSF56672">
    <property type="entry name" value="DNA/RNA polymerases"/>
    <property type="match status" value="1"/>
</dbReference>
<dbReference type="EMBL" id="GEEE01020736">
    <property type="protein sequence ID" value="JAP42489.1"/>
    <property type="molecule type" value="Transcribed_RNA"/>
</dbReference>
<dbReference type="Gene3D" id="3.10.10.10">
    <property type="entry name" value="HIV Type 1 Reverse Transcriptase, subunit A, domain 1"/>
    <property type="match status" value="1"/>
</dbReference>
<dbReference type="InterPro" id="IPR043502">
    <property type="entry name" value="DNA/RNA_pol_sf"/>
</dbReference>
<name>A0A0X3NRU4_SCHSO</name>
<dbReference type="InterPro" id="IPR043128">
    <property type="entry name" value="Rev_trsase/Diguanyl_cyclase"/>
</dbReference>
<dbReference type="Gene3D" id="3.30.70.270">
    <property type="match status" value="1"/>
</dbReference>
<organism evidence="1">
    <name type="scientific">Schistocephalus solidus</name>
    <name type="common">Tapeworm</name>
    <dbReference type="NCBI Taxonomy" id="70667"/>
    <lineage>
        <taxon>Eukaryota</taxon>
        <taxon>Metazoa</taxon>
        <taxon>Spiralia</taxon>
        <taxon>Lophotrochozoa</taxon>
        <taxon>Platyhelminthes</taxon>
        <taxon>Cestoda</taxon>
        <taxon>Eucestoda</taxon>
        <taxon>Diphyllobothriidea</taxon>
        <taxon>Diphyllobothriidae</taxon>
        <taxon>Schistocephalus</taxon>
    </lineage>
</organism>